<dbReference type="GO" id="GO:0016740">
    <property type="term" value="F:transferase activity"/>
    <property type="evidence" value="ECO:0007669"/>
    <property type="project" value="UniProtKB-KW"/>
</dbReference>
<dbReference type="EMBL" id="LHPF02000026">
    <property type="protein sequence ID" value="PSC69551.1"/>
    <property type="molecule type" value="Genomic_DNA"/>
</dbReference>
<comment type="caution">
    <text evidence="1">The sequence shown here is derived from an EMBL/GenBank/DDBJ whole genome shotgun (WGS) entry which is preliminary data.</text>
</comment>
<dbReference type="Gene3D" id="3.40.50.150">
    <property type="entry name" value="Vaccinia Virus protein VP39"/>
    <property type="match status" value="1"/>
</dbReference>
<gene>
    <name evidence="1" type="ORF">C2E20_7041</name>
</gene>
<reference evidence="1 2" key="1">
    <citation type="journal article" date="2018" name="Plant J.">
        <title>Genome sequences of Chlorella sorokiniana UTEX 1602 and Micractinium conductrix SAG 241.80: implications to maltose excretion by a green alga.</title>
        <authorList>
            <person name="Arriola M.B."/>
            <person name="Velmurugan N."/>
            <person name="Zhang Y."/>
            <person name="Plunkett M.H."/>
            <person name="Hondzo H."/>
            <person name="Barney B.M."/>
        </authorList>
    </citation>
    <scope>NUCLEOTIDE SEQUENCE [LARGE SCALE GENOMIC DNA]</scope>
    <source>
        <strain evidence="1 2">SAG 241.80</strain>
    </source>
</reference>
<keyword evidence="2" id="KW-1185">Reference proteome</keyword>
<sequence>MREPAPTLLAGLGALLLVGALLTAYQVAGTSYNPRRALLETQEGDGTGLVGVWRQVHHPPRAAPTSPSGTAGDDVLQRFAWATRYINETRGLGLYPQWQCPDALKIGARPARHTPDLVGTTCEPWLSRHAITLLHMLLAPGTAKALEWSTGSSTAWLLAGHVRSLVSIEHYAGWAKGVTEQLESVFGASFLKDRWTLHHVPPEPANSTLMEDSDVFFEYVDAAFLGPDQLMSFDFVSIDGRARAACFTRALRLLHPHGGVLLLDNAERSYYADGIAQVPRHWLRYEAANDEDTTIVWVSRHAQEGEQQVEA</sequence>
<accession>A0A2P6V637</accession>
<keyword evidence="1" id="KW-0808">Transferase</keyword>
<organism evidence="1 2">
    <name type="scientific">Micractinium conductrix</name>
    <dbReference type="NCBI Taxonomy" id="554055"/>
    <lineage>
        <taxon>Eukaryota</taxon>
        <taxon>Viridiplantae</taxon>
        <taxon>Chlorophyta</taxon>
        <taxon>core chlorophytes</taxon>
        <taxon>Trebouxiophyceae</taxon>
        <taxon>Chlorellales</taxon>
        <taxon>Chlorellaceae</taxon>
        <taxon>Chlorella clade</taxon>
        <taxon>Micractinium</taxon>
    </lineage>
</organism>
<evidence type="ECO:0000313" key="1">
    <source>
        <dbReference type="EMBL" id="PSC69551.1"/>
    </source>
</evidence>
<dbReference type="AlphaFoldDB" id="A0A2P6V637"/>
<proteinExistence type="predicted"/>
<dbReference type="InterPro" id="IPR029063">
    <property type="entry name" value="SAM-dependent_MTases_sf"/>
</dbReference>
<dbReference type="Proteomes" id="UP000239649">
    <property type="component" value="Unassembled WGS sequence"/>
</dbReference>
<evidence type="ECO:0000313" key="2">
    <source>
        <dbReference type="Proteomes" id="UP000239649"/>
    </source>
</evidence>
<protein>
    <submittedName>
        <fullName evidence="1">Glycosyl transferase</fullName>
    </submittedName>
</protein>
<dbReference type="OrthoDB" id="510310at2759"/>
<name>A0A2P6V637_9CHLO</name>